<proteinExistence type="predicted"/>
<evidence type="ECO:0000256" key="1">
    <source>
        <dbReference type="SAM" id="SignalP"/>
    </source>
</evidence>
<protein>
    <recommendedName>
        <fullName evidence="4">AA1-like domain-containing protein</fullName>
    </recommendedName>
</protein>
<reference evidence="3" key="1">
    <citation type="submission" date="2016-02" db="EMBL/GenBank/DDBJ databases">
        <title>Draft genome sequence of Microdochium bolleyi, a fungal endophyte of beachgrass.</title>
        <authorList>
            <consortium name="DOE Joint Genome Institute"/>
            <person name="David A.S."/>
            <person name="May G."/>
            <person name="Haridas S."/>
            <person name="Lim J."/>
            <person name="Wang M."/>
            <person name="Labutti K."/>
            <person name="Lipzen A."/>
            <person name="Barry K."/>
            <person name="Grigoriev I.V."/>
        </authorList>
    </citation>
    <scope>NUCLEOTIDE SEQUENCE [LARGE SCALE GENOMIC DNA]</scope>
    <source>
        <strain evidence="3">J235TASD1</strain>
    </source>
</reference>
<name>A0A136J0Z8_9PEZI</name>
<dbReference type="AlphaFoldDB" id="A0A136J0Z8"/>
<dbReference type="InParanoid" id="A0A136J0Z8"/>
<evidence type="ECO:0000313" key="2">
    <source>
        <dbReference type="EMBL" id="KXJ90868.1"/>
    </source>
</evidence>
<keyword evidence="1" id="KW-0732">Signal</keyword>
<dbReference type="Proteomes" id="UP000070501">
    <property type="component" value="Unassembled WGS sequence"/>
</dbReference>
<keyword evidence="3" id="KW-1185">Reference proteome</keyword>
<feature type="chain" id="PRO_5007293363" description="AA1-like domain-containing protein" evidence="1">
    <location>
        <begin position="19"/>
        <end position="168"/>
    </location>
</feature>
<dbReference type="EMBL" id="KQ964251">
    <property type="protein sequence ID" value="KXJ90868.1"/>
    <property type="molecule type" value="Genomic_DNA"/>
</dbReference>
<evidence type="ECO:0008006" key="4">
    <source>
        <dbReference type="Google" id="ProtNLM"/>
    </source>
</evidence>
<feature type="signal peptide" evidence="1">
    <location>
        <begin position="1"/>
        <end position="18"/>
    </location>
</feature>
<evidence type="ECO:0000313" key="3">
    <source>
        <dbReference type="Proteomes" id="UP000070501"/>
    </source>
</evidence>
<dbReference type="OrthoDB" id="3508922at2759"/>
<gene>
    <name evidence="2" type="ORF">Micbo1qcDRAFT_163526</name>
</gene>
<accession>A0A136J0Z8</accession>
<sequence>MRFTTVCAAFAAALPSSATMFRIASDSIDYPWAVSNWNAECSAFQKCRYKFTITAEGNHTTQPKMPYVQASCKGEGPNISPAYCEIIDGDDVPTGVAAQLLPSPPSSNATLNGTLQPAEIQISIQHFDFDSKGVQWNYTGTAVTVYNGLNTNESLNFNLKPTEIWGIA</sequence>
<organism evidence="2 3">
    <name type="scientific">Microdochium bolleyi</name>
    <dbReference type="NCBI Taxonomy" id="196109"/>
    <lineage>
        <taxon>Eukaryota</taxon>
        <taxon>Fungi</taxon>
        <taxon>Dikarya</taxon>
        <taxon>Ascomycota</taxon>
        <taxon>Pezizomycotina</taxon>
        <taxon>Sordariomycetes</taxon>
        <taxon>Xylariomycetidae</taxon>
        <taxon>Xylariales</taxon>
        <taxon>Microdochiaceae</taxon>
        <taxon>Microdochium</taxon>
    </lineage>
</organism>